<organism evidence="2 3">
    <name type="scientific">Characodon lateralis</name>
    <dbReference type="NCBI Taxonomy" id="208331"/>
    <lineage>
        <taxon>Eukaryota</taxon>
        <taxon>Metazoa</taxon>
        <taxon>Chordata</taxon>
        <taxon>Craniata</taxon>
        <taxon>Vertebrata</taxon>
        <taxon>Euteleostomi</taxon>
        <taxon>Actinopterygii</taxon>
        <taxon>Neopterygii</taxon>
        <taxon>Teleostei</taxon>
        <taxon>Neoteleostei</taxon>
        <taxon>Acanthomorphata</taxon>
        <taxon>Ovalentaria</taxon>
        <taxon>Atherinomorphae</taxon>
        <taxon>Cyprinodontiformes</taxon>
        <taxon>Goodeidae</taxon>
        <taxon>Characodon</taxon>
    </lineage>
</organism>
<proteinExistence type="predicted"/>
<evidence type="ECO:0000313" key="3">
    <source>
        <dbReference type="Proteomes" id="UP001352852"/>
    </source>
</evidence>
<evidence type="ECO:0000313" key="2">
    <source>
        <dbReference type="EMBL" id="MED6271425.1"/>
    </source>
</evidence>
<protein>
    <submittedName>
        <fullName evidence="2">Uncharacterized protein</fullName>
    </submittedName>
</protein>
<reference evidence="2 3" key="1">
    <citation type="submission" date="2021-06" db="EMBL/GenBank/DDBJ databases">
        <authorList>
            <person name="Palmer J.M."/>
        </authorList>
    </citation>
    <scope>NUCLEOTIDE SEQUENCE [LARGE SCALE GENOMIC DNA]</scope>
    <source>
        <strain evidence="2 3">CL_MEX2019</strain>
        <tissue evidence="2">Muscle</tissue>
    </source>
</reference>
<keyword evidence="3" id="KW-1185">Reference proteome</keyword>
<sequence length="112" mass="13123">MECKDWSEKRTESKNNHLALKSDSPVTECNNSCMMDMNWDKTTHIKTGWVEGVWCGGPELDNKHIREKGLQHHQLKDLVVFSRIWEFSSSTINSQQFSREEKRNEPKSAQQK</sequence>
<gene>
    <name evidence="2" type="ORF">CHARACLAT_020021</name>
</gene>
<name>A0ABU7DBH4_9TELE</name>
<dbReference type="Proteomes" id="UP001352852">
    <property type="component" value="Unassembled WGS sequence"/>
</dbReference>
<evidence type="ECO:0000256" key="1">
    <source>
        <dbReference type="SAM" id="MobiDB-lite"/>
    </source>
</evidence>
<dbReference type="EMBL" id="JAHUTJ010018252">
    <property type="protein sequence ID" value="MED6271425.1"/>
    <property type="molecule type" value="Genomic_DNA"/>
</dbReference>
<accession>A0ABU7DBH4</accession>
<comment type="caution">
    <text evidence="2">The sequence shown here is derived from an EMBL/GenBank/DDBJ whole genome shotgun (WGS) entry which is preliminary data.</text>
</comment>
<feature type="region of interest" description="Disordered" evidence="1">
    <location>
        <begin position="92"/>
        <end position="112"/>
    </location>
</feature>